<dbReference type="Proteomes" id="UP000228934">
    <property type="component" value="Unassembled WGS sequence"/>
</dbReference>
<dbReference type="AlphaFoldDB" id="A0A2G9S4P1"/>
<gene>
    <name evidence="2" type="ORF">AB205_0012860</name>
</gene>
<dbReference type="GO" id="GO:0005516">
    <property type="term" value="F:calmodulin binding"/>
    <property type="evidence" value="ECO:0007669"/>
    <property type="project" value="InterPro"/>
</dbReference>
<dbReference type="OrthoDB" id="2125658at2759"/>
<feature type="compositionally biased region" description="Polar residues" evidence="1">
    <location>
        <begin position="198"/>
        <end position="214"/>
    </location>
</feature>
<reference evidence="3" key="1">
    <citation type="journal article" date="2017" name="Nat. Commun.">
        <title>The North American bullfrog draft genome provides insight into hormonal regulation of long noncoding RNA.</title>
        <authorList>
            <person name="Hammond S.A."/>
            <person name="Warren R.L."/>
            <person name="Vandervalk B.P."/>
            <person name="Kucuk E."/>
            <person name="Khan H."/>
            <person name="Gibb E.A."/>
            <person name="Pandoh P."/>
            <person name="Kirk H."/>
            <person name="Zhao Y."/>
            <person name="Jones M."/>
            <person name="Mungall A.J."/>
            <person name="Coope R."/>
            <person name="Pleasance S."/>
            <person name="Moore R.A."/>
            <person name="Holt R.A."/>
            <person name="Round J.M."/>
            <person name="Ohora S."/>
            <person name="Walle B.V."/>
            <person name="Veldhoen N."/>
            <person name="Helbing C.C."/>
            <person name="Birol I."/>
        </authorList>
    </citation>
    <scope>NUCLEOTIDE SEQUENCE [LARGE SCALE GENOMIC DNA]</scope>
</reference>
<keyword evidence="3" id="KW-1185">Reference proteome</keyword>
<dbReference type="GO" id="GO:0036449">
    <property type="term" value="C:microtubule minus-end"/>
    <property type="evidence" value="ECO:0007669"/>
    <property type="project" value="TreeGrafter"/>
</dbReference>
<sequence>MADNLYNIQLLQEFSSKYLNKYFYLTLEEVCLLLSFLASPSTAVDSHGETRIYLQPEDSENGKGSMAFSPSHPLLPLRQKQHKTVHSEINEVPPNSSVVAWAEKWPRPLSQPPFALHCAYDVDAISGDSISYARSISKDSLASNIINATPKHQLPNSSASFNSRSLLGHVDIEHEEEELVAYIRSGDASNHGDLELQRISSPASSQQTTARSPRSPQPDEEEIYGFFFSPQKSKRKTNCP</sequence>
<feature type="region of interest" description="Disordered" evidence="1">
    <location>
        <begin position="197"/>
        <end position="240"/>
    </location>
</feature>
<dbReference type="PANTHER" id="PTHR21595">
    <property type="entry name" value="PATRONIN"/>
    <property type="match status" value="1"/>
</dbReference>
<protein>
    <submittedName>
        <fullName evidence="2">Uncharacterized protein</fullName>
    </submittedName>
</protein>
<dbReference type="InterPro" id="IPR032940">
    <property type="entry name" value="CAMSAP"/>
</dbReference>
<dbReference type="GO" id="GO:0051011">
    <property type="term" value="F:microtubule minus-end binding"/>
    <property type="evidence" value="ECO:0007669"/>
    <property type="project" value="TreeGrafter"/>
</dbReference>
<evidence type="ECO:0000256" key="1">
    <source>
        <dbReference type="SAM" id="MobiDB-lite"/>
    </source>
</evidence>
<organism evidence="2 3">
    <name type="scientific">Aquarana catesbeiana</name>
    <name type="common">American bullfrog</name>
    <name type="synonym">Rana catesbeiana</name>
    <dbReference type="NCBI Taxonomy" id="8400"/>
    <lineage>
        <taxon>Eukaryota</taxon>
        <taxon>Metazoa</taxon>
        <taxon>Chordata</taxon>
        <taxon>Craniata</taxon>
        <taxon>Vertebrata</taxon>
        <taxon>Euteleostomi</taxon>
        <taxon>Amphibia</taxon>
        <taxon>Batrachia</taxon>
        <taxon>Anura</taxon>
        <taxon>Neobatrachia</taxon>
        <taxon>Ranoidea</taxon>
        <taxon>Ranidae</taxon>
        <taxon>Aquarana</taxon>
    </lineage>
</organism>
<accession>A0A2G9S4P1</accession>
<evidence type="ECO:0000313" key="3">
    <source>
        <dbReference type="Proteomes" id="UP000228934"/>
    </source>
</evidence>
<name>A0A2G9S4P1_AQUCT</name>
<dbReference type="GO" id="GO:0031122">
    <property type="term" value="P:cytoplasmic microtubule organization"/>
    <property type="evidence" value="ECO:0007669"/>
    <property type="project" value="TreeGrafter"/>
</dbReference>
<dbReference type="EMBL" id="KV925742">
    <property type="protein sequence ID" value="PIO35080.1"/>
    <property type="molecule type" value="Genomic_DNA"/>
</dbReference>
<dbReference type="PANTHER" id="PTHR21595:SF3">
    <property type="entry name" value="CALMODULIN-REGULATED SPECTRIN-ASSOCIATED PROTEIN 1"/>
    <property type="match status" value="1"/>
</dbReference>
<evidence type="ECO:0000313" key="2">
    <source>
        <dbReference type="EMBL" id="PIO35080.1"/>
    </source>
</evidence>
<dbReference type="GO" id="GO:0007026">
    <property type="term" value="P:negative regulation of microtubule depolymerization"/>
    <property type="evidence" value="ECO:0007669"/>
    <property type="project" value="TreeGrafter"/>
</dbReference>
<proteinExistence type="predicted"/>